<dbReference type="EMBL" id="CM000850">
    <property type="protein sequence ID" value="KRH05599.1"/>
    <property type="molecule type" value="Genomic_DNA"/>
</dbReference>
<protein>
    <submittedName>
        <fullName evidence="1 2">Uncharacterized protein</fullName>
    </submittedName>
</protein>
<dbReference type="HOGENOM" id="CLU_2727241_0_0_1"/>
<dbReference type="InParanoid" id="K7MNL6"/>
<evidence type="ECO:0000313" key="2">
    <source>
        <dbReference type="EnsemblPlants" id="KRH05599"/>
    </source>
</evidence>
<accession>K7MNL6</accession>
<evidence type="ECO:0000313" key="3">
    <source>
        <dbReference type="Proteomes" id="UP000008827"/>
    </source>
</evidence>
<proteinExistence type="predicted"/>
<dbReference type="Proteomes" id="UP000008827">
    <property type="component" value="Chromosome 17"/>
</dbReference>
<evidence type="ECO:0000313" key="1">
    <source>
        <dbReference type="EMBL" id="KRH05599.1"/>
    </source>
</evidence>
<dbReference type="Gramene" id="KRH05599">
    <property type="protein sequence ID" value="KRH05599"/>
    <property type="gene ID" value="GLYMA_17G236000"/>
</dbReference>
<sequence length="72" mass="8279">MGAQGSAESMDIDELRVLNVFNCLCSGCGGARYIEIHGNVNSVWRSTSLLSMSWKIINFLFFMEQWEYRFSM</sequence>
<name>K7MNL6_SOYBN</name>
<keyword evidence="3" id="KW-1185">Reference proteome</keyword>
<dbReference type="AlphaFoldDB" id="K7MNL6"/>
<reference evidence="1" key="3">
    <citation type="submission" date="2018-07" db="EMBL/GenBank/DDBJ databases">
        <title>WGS assembly of Glycine max.</title>
        <authorList>
            <person name="Schmutz J."/>
            <person name="Cannon S."/>
            <person name="Schlueter J."/>
            <person name="Ma J."/>
            <person name="Mitros T."/>
            <person name="Nelson W."/>
            <person name="Hyten D."/>
            <person name="Song Q."/>
            <person name="Thelen J."/>
            <person name="Cheng J."/>
            <person name="Xu D."/>
            <person name="Hellsten U."/>
            <person name="May G."/>
            <person name="Yu Y."/>
            <person name="Sakurai T."/>
            <person name="Umezawa T."/>
            <person name="Bhattacharyya M."/>
            <person name="Sandhu D."/>
            <person name="Valliyodan B."/>
            <person name="Lindquist E."/>
            <person name="Peto M."/>
            <person name="Grant D."/>
            <person name="Shu S."/>
            <person name="Goodstein D."/>
            <person name="Barry K."/>
            <person name="Futrell-Griggs M."/>
            <person name="Abernathy B."/>
            <person name="Du J."/>
            <person name="Tian Z."/>
            <person name="Zhu L."/>
            <person name="Gill N."/>
            <person name="Joshi T."/>
            <person name="Libault M."/>
            <person name="Sethuraman A."/>
            <person name="Zhang X."/>
            <person name="Shinozaki K."/>
            <person name="Nguyen H."/>
            <person name="Wing R."/>
            <person name="Cregan P."/>
            <person name="Specht J."/>
            <person name="Grimwood J."/>
            <person name="Rokhsar D."/>
            <person name="Stacey G."/>
            <person name="Shoemaker R."/>
            <person name="Jackson S."/>
        </authorList>
    </citation>
    <scope>NUCLEOTIDE SEQUENCE</scope>
    <source>
        <tissue evidence="1">Callus</tissue>
    </source>
</reference>
<reference evidence="2" key="2">
    <citation type="submission" date="2018-02" db="UniProtKB">
        <authorList>
            <consortium name="EnsemblPlants"/>
        </authorList>
    </citation>
    <scope>IDENTIFICATION</scope>
    <source>
        <strain evidence="2">Williams 82</strain>
    </source>
</reference>
<dbReference type="PaxDb" id="3847-GLYMA17G35416.1"/>
<reference evidence="1 2" key="1">
    <citation type="journal article" date="2010" name="Nature">
        <title>Genome sequence of the palaeopolyploid soybean.</title>
        <authorList>
            <person name="Schmutz J."/>
            <person name="Cannon S.B."/>
            <person name="Schlueter J."/>
            <person name="Ma J."/>
            <person name="Mitros T."/>
            <person name="Nelson W."/>
            <person name="Hyten D.L."/>
            <person name="Song Q."/>
            <person name="Thelen J.J."/>
            <person name="Cheng J."/>
            <person name="Xu D."/>
            <person name="Hellsten U."/>
            <person name="May G.D."/>
            <person name="Yu Y."/>
            <person name="Sakurai T."/>
            <person name="Umezawa T."/>
            <person name="Bhattacharyya M.K."/>
            <person name="Sandhu D."/>
            <person name="Valliyodan B."/>
            <person name="Lindquist E."/>
            <person name="Peto M."/>
            <person name="Grant D."/>
            <person name="Shu S."/>
            <person name="Goodstein D."/>
            <person name="Barry K."/>
            <person name="Futrell-Griggs M."/>
            <person name="Abernathy B."/>
            <person name="Du J."/>
            <person name="Tian Z."/>
            <person name="Zhu L."/>
            <person name="Gill N."/>
            <person name="Joshi T."/>
            <person name="Libault M."/>
            <person name="Sethuraman A."/>
            <person name="Zhang X.-C."/>
            <person name="Shinozaki K."/>
            <person name="Nguyen H.T."/>
            <person name="Wing R.A."/>
            <person name="Cregan P."/>
            <person name="Specht J."/>
            <person name="Grimwood J."/>
            <person name="Rokhsar D."/>
            <person name="Stacey G."/>
            <person name="Shoemaker R.C."/>
            <person name="Jackson S.A."/>
        </authorList>
    </citation>
    <scope>NUCLEOTIDE SEQUENCE [LARGE SCALE GENOMIC DNA]</scope>
    <source>
        <strain evidence="2">cv. Williams 82</strain>
        <tissue evidence="1">Callus</tissue>
    </source>
</reference>
<gene>
    <name evidence="1" type="ORF">GLYMA_17G236000</name>
</gene>
<organism evidence="1">
    <name type="scientific">Glycine max</name>
    <name type="common">Soybean</name>
    <name type="synonym">Glycine hispida</name>
    <dbReference type="NCBI Taxonomy" id="3847"/>
    <lineage>
        <taxon>Eukaryota</taxon>
        <taxon>Viridiplantae</taxon>
        <taxon>Streptophyta</taxon>
        <taxon>Embryophyta</taxon>
        <taxon>Tracheophyta</taxon>
        <taxon>Spermatophyta</taxon>
        <taxon>Magnoliopsida</taxon>
        <taxon>eudicotyledons</taxon>
        <taxon>Gunneridae</taxon>
        <taxon>Pentapetalae</taxon>
        <taxon>rosids</taxon>
        <taxon>fabids</taxon>
        <taxon>Fabales</taxon>
        <taxon>Fabaceae</taxon>
        <taxon>Papilionoideae</taxon>
        <taxon>50 kb inversion clade</taxon>
        <taxon>NPAAA clade</taxon>
        <taxon>indigoferoid/millettioid clade</taxon>
        <taxon>Phaseoleae</taxon>
        <taxon>Glycine</taxon>
        <taxon>Glycine subgen. Soja</taxon>
    </lineage>
</organism>
<dbReference type="EnsemblPlants" id="KRH05599">
    <property type="protein sequence ID" value="KRH05599"/>
    <property type="gene ID" value="GLYMA_17G236000"/>
</dbReference>